<dbReference type="OrthoDB" id="5206740at2759"/>
<feature type="compositionally biased region" description="Low complexity" evidence="1">
    <location>
        <begin position="282"/>
        <end position="292"/>
    </location>
</feature>
<feature type="region of interest" description="Disordered" evidence="1">
    <location>
        <begin position="270"/>
        <end position="348"/>
    </location>
</feature>
<gene>
    <name evidence="2" type="ORF">BP01DRAFT_365752</name>
</gene>
<accession>A0A318ZD72</accession>
<evidence type="ECO:0000313" key="3">
    <source>
        <dbReference type="Proteomes" id="UP000248349"/>
    </source>
</evidence>
<feature type="compositionally biased region" description="Basic and acidic residues" evidence="1">
    <location>
        <begin position="203"/>
        <end position="216"/>
    </location>
</feature>
<dbReference type="AlphaFoldDB" id="A0A318ZD72"/>
<proteinExistence type="predicted"/>
<organism evidence="2 3">
    <name type="scientific">Aspergillus saccharolyticus JOP 1030-1</name>
    <dbReference type="NCBI Taxonomy" id="1450539"/>
    <lineage>
        <taxon>Eukaryota</taxon>
        <taxon>Fungi</taxon>
        <taxon>Dikarya</taxon>
        <taxon>Ascomycota</taxon>
        <taxon>Pezizomycotina</taxon>
        <taxon>Eurotiomycetes</taxon>
        <taxon>Eurotiomycetidae</taxon>
        <taxon>Eurotiales</taxon>
        <taxon>Aspergillaceae</taxon>
        <taxon>Aspergillus</taxon>
        <taxon>Aspergillus subgen. Circumdati</taxon>
    </lineage>
</organism>
<name>A0A318ZD72_9EURO</name>
<feature type="compositionally biased region" description="Basic and acidic residues" evidence="1">
    <location>
        <begin position="225"/>
        <end position="240"/>
    </location>
</feature>
<dbReference type="Proteomes" id="UP000248349">
    <property type="component" value="Unassembled WGS sequence"/>
</dbReference>
<feature type="region of interest" description="Disordered" evidence="1">
    <location>
        <begin position="69"/>
        <end position="91"/>
    </location>
</feature>
<dbReference type="GeneID" id="37077605"/>
<evidence type="ECO:0000313" key="2">
    <source>
        <dbReference type="EMBL" id="PYH45279.1"/>
    </source>
</evidence>
<feature type="region of interest" description="Disordered" evidence="1">
    <location>
        <begin position="172"/>
        <end position="252"/>
    </location>
</feature>
<dbReference type="STRING" id="1450539.A0A318ZD72"/>
<feature type="compositionally biased region" description="Basic and acidic residues" evidence="1">
    <location>
        <begin position="270"/>
        <end position="279"/>
    </location>
</feature>
<dbReference type="RefSeq" id="XP_025431261.1">
    <property type="nucleotide sequence ID" value="XM_025576376.1"/>
</dbReference>
<feature type="compositionally biased region" description="Low complexity" evidence="1">
    <location>
        <begin position="176"/>
        <end position="197"/>
    </location>
</feature>
<sequence length="348" mass="37669">MACSLAPTANNRSTIASRPKLTLQTSSLPLTFGISSTGLSLSLVGGPTASPTVQNTFKNAYDVTAPVSATSSPSSKFPSHRFTKPSSPYTTHNPYPLPLGVRSILRNSPLGSTCHRRSTSVATTGSNGASATRRVFFPAKKQVGFRNPLEEEIHNVDYIARHSDLHELDEGLIKPSTCSDDSDSAASNSSTSSSDTNTSDDEAQTRSKYDIRSPVERKKRKHPKAERQVRAVALREKLEDMTPQTPVRKRAKRRCEWRWTLGPLEKRTDLLLPPVREDPTASASEGSVSSHSDPASQISSVDSSPLLSATPSQAHSSPCSSVAFELEGNESLKTTTHETQRPDADLSR</sequence>
<feature type="compositionally biased region" description="Basic and acidic residues" evidence="1">
    <location>
        <begin position="335"/>
        <end position="348"/>
    </location>
</feature>
<evidence type="ECO:0000256" key="1">
    <source>
        <dbReference type="SAM" id="MobiDB-lite"/>
    </source>
</evidence>
<dbReference type="EMBL" id="KZ821232">
    <property type="protein sequence ID" value="PYH45279.1"/>
    <property type="molecule type" value="Genomic_DNA"/>
</dbReference>
<reference evidence="2 3" key="1">
    <citation type="submission" date="2016-12" db="EMBL/GenBank/DDBJ databases">
        <title>The genomes of Aspergillus section Nigri reveals drivers in fungal speciation.</title>
        <authorList>
            <consortium name="DOE Joint Genome Institute"/>
            <person name="Vesth T.C."/>
            <person name="Nybo J."/>
            <person name="Theobald S."/>
            <person name="Brandl J."/>
            <person name="Frisvad J.C."/>
            <person name="Nielsen K.F."/>
            <person name="Lyhne E.K."/>
            <person name="Kogle M.E."/>
            <person name="Kuo A."/>
            <person name="Riley R."/>
            <person name="Clum A."/>
            <person name="Nolan M."/>
            <person name="Lipzen A."/>
            <person name="Salamov A."/>
            <person name="Henrissat B."/>
            <person name="Wiebenga A."/>
            <person name="De Vries R.P."/>
            <person name="Grigoriev I.V."/>
            <person name="Mortensen U.H."/>
            <person name="Andersen M.R."/>
            <person name="Baker S.E."/>
        </authorList>
    </citation>
    <scope>NUCLEOTIDE SEQUENCE [LARGE SCALE GENOMIC DNA]</scope>
    <source>
        <strain evidence="2 3">JOP 1030-1</strain>
    </source>
</reference>
<protein>
    <submittedName>
        <fullName evidence="2">Uncharacterized protein</fullName>
    </submittedName>
</protein>
<feature type="compositionally biased region" description="Polar residues" evidence="1">
    <location>
        <begin position="293"/>
        <end position="320"/>
    </location>
</feature>
<keyword evidence="3" id="KW-1185">Reference proteome</keyword>